<feature type="compositionally biased region" description="Polar residues" evidence="1">
    <location>
        <begin position="19"/>
        <end position="32"/>
    </location>
</feature>
<name>A0A9J5Y8U7_SOLCO</name>
<accession>A0A9J5Y8U7</accession>
<evidence type="ECO:0000313" key="3">
    <source>
        <dbReference type="Proteomes" id="UP000824120"/>
    </source>
</evidence>
<dbReference type="EMBL" id="JACXVP010000007">
    <property type="protein sequence ID" value="KAG5596514.1"/>
    <property type="molecule type" value="Genomic_DNA"/>
</dbReference>
<gene>
    <name evidence="2" type="ORF">H5410_037746</name>
</gene>
<proteinExistence type="predicted"/>
<keyword evidence="3" id="KW-1185">Reference proteome</keyword>
<evidence type="ECO:0000256" key="1">
    <source>
        <dbReference type="SAM" id="MobiDB-lite"/>
    </source>
</evidence>
<reference evidence="2 3" key="1">
    <citation type="submission" date="2020-09" db="EMBL/GenBank/DDBJ databases">
        <title>De no assembly of potato wild relative species, Solanum commersonii.</title>
        <authorList>
            <person name="Cho K."/>
        </authorList>
    </citation>
    <scope>NUCLEOTIDE SEQUENCE [LARGE SCALE GENOMIC DNA]</scope>
    <source>
        <strain evidence="2">LZ3.2</strain>
        <tissue evidence="2">Leaf</tissue>
    </source>
</reference>
<protein>
    <submittedName>
        <fullName evidence="2">Uncharacterized protein</fullName>
    </submittedName>
</protein>
<feature type="region of interest" description="Disordered" evidence="1">
    <location>
        <begin position="1"/>
        <end position="41"/>
    </location>
</feature>
<dbReference type="AlphaFoldDB" id="A0A9J5Y8U7"/>
<sequence>MDDAGTSFMELKKRDNEEAQSNCPKNSGQNTRAAGKTAEESKCSVYRKSHTSLPVESTKNTHDGDFDVCGFSQLKYIKLLNQYQQDST</sequence>
<comment type="caution">
    <text evidence="2">The sequence shown here is derived from an EMBL/GenBank/DDBJ whole genome shotgun (WGS) entry which is preliminary data.</text>
</comment>
<dbReference type="Proteomes" id="UP000824120">
    <property type="component" value="Chromosome 7"/>
</dbReference>
<evidence type="ECO:0000313" key="2">
    <source>
        <dbReference type="EMBL" id="KAG5596514.1"/>
    </source>
</evidence>
<organism evidence="2 3">
    <name type="scientific">Solanum commersonii</name>
    <name type="common">Commerson's wild potato</name>
    <name type="synonym">Commerson's nightshade</name>
    <dbReference type="NCBI Taxonomy" id="4109"/>
    <lineage>
        <taxon>Eukaryota</taxon>
        <taxon>Viridiplantae</taxon>
        <taxon>Streptophyta</taxon>
        <taxon>Embryophyta</taxon>
        <taxon>Tracheophyta</taxon>
        <taxon>Spermatophyta</taxon>
        <taxon>Magnoliopsida</taxon>
        <taxon>eudicotyledons</taxon>
        <taxon>Gunneridae</taxon>
        <taxon>Pentapetalae</taxon>
        <taxon>asterids</taxon>
        <taxon>lamiids</taxon>
        <taxon>Solanales</taxon>
        <taxon>Solanaceae</taxon>
        <taxon>Solanoideae</taxon>
        <taxon>Solaneae</taxon>
        <taxon>Solanum</taxon>
    </lineage>
</organism>